<gene>
    <name evidence="3" type="ORF">FHS23_001635</name>
</gene>
<evidence type="ECO:0008006" key="5">
    <source>
        <dbReference type="Google" id="ProtNLM"/>
    </source>
</evidence>
<dbReference type="InterPro" id="IPR024520">
    <property type="entry name" value="DUF3558"/>
</dbReference>
<feature type="region of interest" description="Disordered" evidence="1">
    <location>
        <begin position="20"/>
        <end position="100"/>
    </location>
</feature>
<feature type="chain" id="PRO_5038556560" description="DUF3558 domain-containing protein" evidence="2">
    <location>
        <begin position="20"/>
        <end position="211"/>
    </location>
</feature>
<evidence type="ECO:0000313" key="3">
    <source>
        <dbReference type="EMBL" id="MBB3050640.1"/>
    </source>
</evidence>
<keyword evidence="2" id="KW-0732">Signal</keyword>
<feature type="compositionally biased region" description="Basic and acidic residues" evidence="1">
    <location>
        <begin position="91"/>
        <end position="100"/>
    </location>
</feature>
<comment type="caution">
    <text evidence="3">The sequence shown here is derived from an EMBL/GenBank/DDBJ whole genome shotgun (WGS) entry which is preliminary data.</text>
</comment>
<dbReference type="AlphaFoldDB" id="A0A839S0Q1"/>
<dbReference type="Pfam" id="PF12079">
    <property type="entry name" value="DUF3558"/>
    <property type="match status" value="1"/>
</dbReference>
<organism evidence="3 4">
    <name type="scientific">Prauserella isguenensis</name>
    <dbReference type="NCBI Taxonomy" id="1470180"/>
    <lineage>
        <taxon>Bacteria</taxon>
        <taxon>Bacillati</taxon>
        <taxon>Actinomycetota</taxon>
        <taxon>Actinomycetes</taxon>
        <taxon>Pseudonocardiales</taxon>
        <taxon>Pseudonocardiaceae</taxon>
        <taxon>Prauserella</taxon>
    </lineage>
</organism>
<feature type="compositionally biased region" description="Low complexity" evidence="1">
    <location>
        <begin position="29"/>
        <end position="50"/>
    </location>
</feature>
<proteinExistence type="predicted"/>
<dbReference type="Proteomes" id="UP000550714">
    <property type="component" value="Unassembled WGS sequence"/>
</dbReference>
<dbReference type="EMBL" id="JACHWU010000001">
    <property type="protein sequence ID" value="MBB3050640.1"/>
    <property type="molecule type" value="Genomic_DNA"/>
</dbReference>
<evidence type="ECO:0000313" key="4">
    <source>
        <dbReference type="Proteomes" id="UP000550714"/>
    </source>
</evidence>
<dbReference type="RefSeq" id="WP_183650227.1">
    <property type="nucleotide sequence ID" value="NZ_JACHWU010000001.1"/>
</dbReference>
<sequence>MKRALATLAVGSLAVLASACSSEDGQAEPQDSPAPSVSSSAPASSQATSDLPHSGAPAVDNPLPESTLSGDPCNALTPEQVKTALGEEASQGERDDREELGKACRWSNISAHSSFIVGFQTETEGLSSTYANAKPQVEAFTEVAPVEGYPAVTYKTGAEDPMCTAVVGVANEYAVSVTGTLGTDAEREGKDPCGPVQQVAGWVVSGLKANS</sequence>
<keyword evidence="4" id="KW-1185">Reference proteome</keyword>
<accession>A0A839S0Q1</accession>
<protein>
    <recommendedName>
        <fullName evidence="5">DUF3558 domain-containing protein</fullName>
    </recommendedName>
</protein>
<feature type="signal peptide" evidence="2">
    <location>
        <begin position="1"/>
        <end position="19"/>
    </location>
</feature>
<dbReference type="PROSITE" id="PS51257">
    <property type="entry name" value="PROKAR_LIPOPROTEIN"/>
    <property type="match status" value="1"/>
</dbReference>
<evidence type="ECO:0000256" key="1">
    <source>
        <dbReference type="SAM" id="MobiDB-lite"/>
    </source>
</evidence>
<evidence type="ECO:0000256" key="2">
    <source>
        <dbReference type="SAM" id="SignalP"/>
    </source>
</evidence>
<reference evidence="3 4" key="1">
    <citation type="submission" date="2020-08" db="EMBL/GenBank/DDBJ databases">
        <title>Genomic Encyclopedia of Type Strains, Phase III (KMG-III): the genomes of soil and plant-associated and newly described type strains.</title>
        <authorList>
            <person name="Whitman W."/>
        </authorList>
    </citation>
    <scope>NUCLEOTIDE SEQUENCE [LARGE SCALE GENOMIC DNA]</scope>
    <source>
        <strain evidence="3 4">CECT 8577</strain>
    </source>
</reference>
<name>A0A839S0Q1_9PSEU</name>